<evidence type="ECO:0000313" key="2">
    <source>
        <dbReference type="EMBL" id="DAF97300.1"/>
    </source>
</evidence>
<organism evidence="2">
    <name type="scientific">Siphoviridae sp. ctPJ52</name>
    <dbReference type="NCBI Taxonomy" id="2825483"/>
    <lineage>
        <taxon>Viruses</taxon>
        <taxon>Duplodnaviria</taxon>
        <taxon>Heunggongvirae</taxon>
        <taxon>Uroviricota</taxon>
        <taxon>Caudoviricetes</taxon>
    </lineage>
</organism>
<protein>
    <submittedName>
        <fullName evidence="2">Uncharacterized protein</fullName>
    </submittedName>
</protein>
<keyword evidence="1" id="KW-0472">Membrane</keyword>
<reference evidence="2" key="1">
    <citation type="journal article" date="2021" name="Proc. Natl. Acad. Sci. U.S.A.">
        <title>A Catalog of Tens of Thousands of Viruses from Human Metagenomes Reveals Hidden Associations with Chronic Diseases.</title>
        <authorList>
            <person name="Tisza M.J."/>
            <person name="Buck C.B."/>
        </authorList>
    </citation>
    <scope>NUCLEOTIDE SEQUENCE</scope>
    <source>
        <strain evidence="2">CtPJ52</strain>
    </source>
</reference>
<proteinExistence type="predicted"/>
<keyword evidence="1" id="KW-1133">Transmembrane helix</keyword>
<feature type="transmembrane region" description="Helical" evidence="1">
    <location>
        <begin position="30"/>
        <end position="47"/>
    </location>
</feature>
<feature type="transmembrane region" description="Helical" evidence="1">
    <location>
        <begin position="7"/>
        <end position="24"/>
    </location>
</feature>
<accession>A0A8S5USC1</accession>
<keyword evidence="1" id="KW-0812">Transmembrane</keyword>
<dbReference type="EMBL" id="BK016131">
    <property type="protein sequence ID" value="DAF97300.1"/>
    <property type="molecule type" value="Genomic_DNA"/>
</dbReference>
<name>A0A8S5USC1_9CAUD</name>
<sequence length="56" mass="6225">MKFISDFCLYFAAFATFWVVALAFVSNASIYSWVAVIGLAIISALISNQYDGKHDK</sequence>
<evidence type="ECO:0000256" key="1">
    <source>
        <dbReference type="SAM" id="Phobius"/>
    </source>
</evidence>